<dbReference type="STRING" id="630515.SAMN04489812_1628"/>
<dbReference type="Pfam" id="PF04655">
    <property type="entry name" value="APH_6_hur"/>
    <property type="match status" value="1"/>
</dbReference>
<proteinExistence type="predicted"/>
<dbReference type="RefSeq" id="WP_091532116.1">
    <property type="nucleotide sequence ID" value="NZ_LT629772.1"/>
</dbReference>
<accession>A0A1H1RFD4</accession>
<dbReference type="AlphaFoldDB" id="A0A1H1RFD4"/>
<gene>
    <name evidence="1" type="ORF">SAMN04489812_1628</name>
</gene>
<dbReference type="InterPro" id="IPR006748">
    <property type="entry name" value="NH2Glyco/OHUrea_AB-resist_kin"/>
</dbReference>
<organism evidence="1 2">
    <name type="scientific">Microlunatus soli</name>
    <dbReference type="NCBI Taxonomy" id="630515"/>
    <lineage>
        <taxon>Bacteria</taxon>
        <taxon>Bacillati</taxon>
        <taxon>Actinomycetota</taxon>
        <taxon>Actinomycetes</taxon>
        <taxon>Propionibacteriales</taxon>
        <taxon>Propionibacteriaceae</taxon>
        <taxon>Microlunatus</taxon>
    </lineage>
</organism>
<name>A0A1H1RFD4_9ACTN</name>
<dbReference type="GO" id="GO:0016773">
    <property type="term" value="F:phosphotransferase activity, alcohol group as acceptor"/>
    <property type="evidence" value="ECO:0007669"/>
    <property type="project" value="InterPro"/>
</dbReference>
<keyword evidence="1" id="KW-0808">Transferase</keyword>
<reference evidence="1 2" key="1">
    <citation type="submission" date="2016-10" db="EMBL/GenBank/DDBJ databases">
        <authorList>
            <person name="de Groot N.N."/>
        </authorList>
    </citation>
    <scope>NUCLEOTIDE SEQUENCE [LARGE SCALE GENOMIC DNA]</scope>
    <source>
        <strain evidence="1 2">DSM 21800</strain>
    </source>
</reference>
<keyword evidence="2" id="KW-1185">Reference proteome</keyword>
<sequence>MSSSIPAGLLAKAGQSPDWADWLERLPKLIKDLLAEWSLTPDGAAMHGAAGYVLPVSTDDGASAVLKISFPHPEAEHEHLALRSWAGHGAIRLLRADPHRWAMLLERADSARTLDDLDPLDACREVADLYARLHIPAIPQLRRLSEETAGWADRLRSLHDHPAVPRRLIDHAASLASGLATDPQTDGRLIHTDLHFDNVLGSRRAALRQAQGSADEWLAIDPKPLSGDPHYEVAPLLWNRWDEIVATGNVRNAILDRIYTVVDHTGLDEDRVRDWVLVRELVNVLWALADGEDAAGNDWVTMSIVIAKAAQR</sequence>
<dbReference type="OrthoDB" id="3638028at2"/>
<dbReference type="Proteomes" id="UP000199103">
    <property type="component" value="Chromosome I"/>
</dbReference>
<dbReference type="EMBL" id="LT629772">
    <property type="protein sequence ID" value="SDS34383.1"/>
    <property type="molecule type" value="Genomic_DNA"/>
</dbReference>
<dbReference type="GO" id="GO:0016301">
    <property type="term" value="F:kinase activity"/>
    <property type="evidence" value="ECO:0007669"/>
    <property type="project" value="UniProtKB-KW"/>
</dbReference>
<protein>
    <submittedName>
        <fullName evidence="1">Streptomycin 6-kinase</fullName>
    </submittedName>
</protein>
<keyword evidence="1" id="KW-0418">Kinase</keyword>
<dbReference type="SUPFAM" id="SSF56112">
    <property type="entry name" value="Protein kinase-like (PK-like)"/>
    <property type="match status" value="1"/>
</dbReference>
<evidence type="ECO:0000313" key="2">
    <source>
        <dbReference type="Proteomes" id="UP000199103"/>
    </source>
</evidence>
<dbReference type="GO" id="GO:0019748">
    <property type="term" value="P:secondary metabolic process"/>
    <property type="evidence" value="ECO:0007669"/>
    <property type="project" value="InterPro"/>
</dbReference>
<dbReference type="InterPro" id="IPR011009">
    <property type="entry name" value="Kinase-like_dom_sf"/>
</dbReference>
<evidence type="ECO:0000313" key="1">
    <source>
        <dbReference type="EMBL" id="SDS34383.1"/>
    </source>
</evidence>